<organism evidence="2 3">
    <name type="scientific">Streptosporangium sandarakinum</name>
    <dbReference type="NCBI Taxonomy" id="1260955"/>
    <lineage>
        <taxon>Bacteria</taxon>
        <taxon>Bacillati</taxon>
        <taxon>Actinomycetota</taxon>
        <taxon>Actinomycetes</taxon>
        <taxon>Streptosporangiales</taxon>
        <taxon>Streptosporangiaceae</taxon>
        <taxon>Streptosporangium</taxon>
    </lineage>
</organism>
<comment type="caution">
    <text evidence="2">The sequence shown here is derived from an EMBL/GenBank/DDBJ whole genome shotgun (WGS) entry which is preliminary data.</text>
</comment>
<name>A0A852V7Q3_9ACTN</name>
<dbReference type="EMBL" id="JACCCO010000003">
    <property type="protein sequence ID" value="NYF43588.1"/>
    <property type="molecule type" value="Genomic_DNA"/>
</dbReference>
<dbReference type="AlphaFoldDB" id="A0A852V7Q3"/>
<gene>
    <name evidence="2" type="ORF">HDA43_005815</name>
</gene>
<sequence length="72" mass="7218">MKFDESLVFPAGGPAFPGTPRPPGTAASSSRGGAGPVAGRAGMSRGEPGAVRAAGPLLFRPFPRPAFQGVLR</sequence>
<reference evidence="2 3" key="1">
    <citation type="submission" date="2020-07" db="EMBL/GenBank/DDBJ databases">
        <title>Sequencing the genomes of 1000 actinobacteria strains.</title>
        <authorList>
            <person name="Klenk H.-P."/>
        </authorList>
    </citation>
    <scope>NUCLEOTIDE SEQUENCE [LARGE SCALE GENOMIC DNA]</scope>
    <source>
        <strain evidence="2 3">DSM 45763</strain>
    </source>
</reference>
<evidence type="ECO:0000256" key="1">
    <source>
        <dbReference type="SAM" id="MobiDB-lite"/>
    </source>
</evidence>
<feature type="compositionally biased region" description="Low complexity" evidence="1">
    <location>
        <begin position="24"/>
        <end position="42"/>
    </location>
</feature>
<evidence type="ECO:0000313" key="3">
    <source>
        <dbReference type="Proteomes" id="UP000576393"/>
    </source>
</evidence>
<dbReference type="Proteomes" id="UP000576393">
    <property type="component" value="Unassembled WGS sequence"/>
</dbReference>
<feature type="region of interest" description="Disordered" evidence="1">
    <location>
        <begin position="1"/>
        <end position="49"/>
    </location>
</feature>
<proteinExistence type="predicted"/>
<accession>A0A852V7Q3</accession>
<keyword evidence="3" id="KW-1185">Reference proteome</keyword>
<protein>
    <submittedName>
        <fullName evidence="2">Uncharacterized protein</fullName>
    </submittedName>
</protein>
<evidence type="ECO:0000313" key="2">
    <source>
        <dbReference type="EMBL" id="NYF43588.1"/>
    </source>
</evidence>